<proteinExistence type="predicted"/>
<dbReference type="EMBL" id="JANPWB010000002">
    <property type="protein sequence ID" value="KAJ1210756.1"/>
    <property type="molecule type" value="Genomic_DNA"/>
</dbReference>
<dbReference type="Proteomes" id="UP001066276">
    <property type="component" value="Chromosome 1_2"/>
</dbReference>
<keyword evidence="3" id="KW-1185">Reference proteome</keyword>
<protein>
    <submittedName>
        <fullName evidence="2">Uncharacterized protein</fullName>
    </submittedName>
</protein>
<feature type="compositionally biased region" description="Low complexity" evidence="1">
    <location>
        <begin position="95"/>
        <end position="106"/>
    </location>
</feature>
<evidence type="ECO:0000256" key="1">
    <source>
        <dbReference type="SAM" id="MobiDB-lite"/>
    </source>
</evidence>
<dbReference type="AlphaFoldDB" id="A0AAV7WCM8"/>
<evidence type="ECO:0000313" key="2">
    <source>
        <dbReference type="EMBL" id="KAJ1210756.1"/>
    </source>
</evidence>
<gene>
    <name evidence="2" type="ORF">NDU88_006118</name>
</gene>
<comment type="caution">
    <text evidence="2">The sequence shown here is derived from an EMBL/GenBank/DDBJ whole genome shotgun (WGS) entry which is preliminary data.</text>
</comment>
<evidence type="ECO:0000313" key="3">
    <source>
        <dbReference type="Proteomes" id="UP001066276"/>
    </source>
</evidence>
<name>A0AAV7WCM8_PLEWA</name>
<feature type="region of interest" description="Disordered" evidence="1">
    <location>
        <begin position="78"/>
        <end position="106"/>
    </location>
</feature>
<accession>A0AAV7WCM8</accession>
<feature type="region of interest" description="Disordered" evidence="1">
    <location>
        <begin position="1"/>
        <end position="49"/>
    </location>
</feature>
<feature type="compositionally biased region" description="Basic residues" evidence="1">
    <location>
        <begin position="14"/>
        <end position="23"/>
    </location>
</feature>
<organism evidence="2 3">
    <name type="scientific">Pleurodeles waltl</name>
    <name type="common">Iberian ribbed newt</name>
    <dbReference type="NCBI Taxonomy" id="8319"/>
    <lineage>
        <taxon>Eukaryota</taxon>
        <taxon>Metazoa</taxon>
        <taxon>Chordata</taxon>
        <taxon>Craniata</taxon>
        <taxon>Vertebrata</taxon>
        <taxon>Euteleostomi</taxon>
        <taxon>Amphibia</taxon>
        <taxon>Batrachia</taxon>
        <taxon>Caudata</taxon>
        <taxon>Salamandroidea</taxon>
        <taxon>Salamandridae</taxon>
        <taxon>Pleurodelinae</taxon>
        <taxon>Pleurodeles</taxon>
    </lineage>
</organism>
<sequence length="106" mass="11721">MAPPCRCAGSLPRHWGRSGHRRLNAPEARLPSVSERVAQQGLSDRRAEEGDGWLGARRPLCSPGALLSLGRRRTLVRGSAGIERPHPLRRPRSRPLPVLPRKLTTL</sequence>
<reference evidence="2" key="1">
    <citation type="journal article" date="2022" name="bioRxiv">
        <title>Sequencing and chromosome-scale assembly of the giantPleurodeles waltlgenome.</title>
        <authorList>
            <person name="Brown T."/>
            <person name="Elewa A."/>
            <person name="Iarovenko S."/>
            <person name="Subramanian E."/>
            <person name="Araus A.J."/>
            <person name="Petzold A."/>
            <person name="Susuki M."/>
            <person name="Suzuki K.-i.T."/>
            <person name="Hayashi T."/>
            <person name="Toyoda A."/>
            <person name="Oliveira C."/>
            <person name="Osipova E."/>
            <person name="Leigh N.D."/>
            <person name="Simon A."/>
            <person name="Yun M.H."/>
        </authorList>
    </citation>
    <scope>NUCLEOTIDE SEQUENCE</scope>
    <source>
        <strain evidence="2">20211129_DDA</strain>
        <tissue evidence="2">Liver</tissue>
    </source>
</reference>